<dbReference type="AlphaFoldDB" id="A0A7D8YQB9"/>
<sequence length="705" mass="79421">MSHGLGIKSDILHQPPSSDKSPERSYRNPNMSIEETEMRRAKTQVQLMPADEVRMQVQRPATDKPGLTSWFSFRKDKTLVEILDRLKSLEGKVDRIPLRATVPQGFGPPQPSPSSQPSLGHENTESTSTSHASSMNQRPHYQHNTLLGDGDRTYKHASAAHKMLTWPAISQLLLQTVPSTVGDLNSLRNEGSAFIVRMQKGTPNLSLDDTLSEKPFVGMQTQATRVAGGIRNTFPDLTRNTMFRLTTAYFDSFNLIYPFMDRQNFISDTLTKVQTEGFDGDTDSVVALLVFALGELALEGSQGKPIERHGTRASGVKGGTDKKPPGLALFNEARKRMGFILTDCNLENVQRDYISFPGNIRQIAHTLKQIILRVLLSPCDWGSPKGDLIKRAYWHCALMETTLHLELDLPLTGIINLEQQVGLPSFKQPFCEADDRANKISNFESHYSSLLALTRVCANLHVDINKTVSTESSTDTPSTSMDSPVASSLKQLSLELAQWRGNLPENLQWAEDRPAAFPSPQGKNAGYNQAIDPELSHEKSYSQRNLFSTNLDEEPEDYPYLFDIQVALLRTRYYYAKYMAFRPCVYKVLHFPEQVTQDDAEGVAECLRSCLKWPLTMSPVSRRKRLIPYLFSWSQNFLGILLIFHMTRHNGMLQNIRTNMCGPTFEADANISIGLMLDWIRDLKSSDPIASWCWKILQGIYPIEE</sequence>
<dbReference type="CDD" id="cd12148">
    <property type="entry name" value="fungal_TF_MHR"/>
    <property type="match status" value="1"/>
</dbReference>
<gene>
    <name evidence="2" type="ORF">LCER1_G001545</name>
</gene>
<proteinExistence type="predicted"/>
<evidence type="ECO:0000256" key="1">
    <source>
        <dbReference type="SAM" id="MobiDB-lite"/>
    </source>
</evidence>
<dbReference type="InterPro" id="IPR053181">
    <property type="entry name" value="EcdB-like_regulator"/>
</dbReference>
<evidence type="ECO:0000313" key="3">
    <source>
        <dbReference type="Proteomes" id="UP000481288"/>
    </source>
</evidence>
<dbReference type="Proteomes" id="UP000481288">
    <property type="component" value="Unassembled WGS sequence"/>
</dbReference>
<reference evidence="2 3" key="1">
    <citation type="submission" date="2018-05" db="EMBL/GenBank/DDBJ databases">
        <title>Whole genome sequencing for identification of molecular markers to develop diagnostic detection tools for the regulated plant pathogen Lachnellula willkommii.</title>
        <authorList>
            <person name="Giroux E."/>
            <person name="Bilodeau G."/>
        </authorList>
    </citation>
    <scope>NUCLEOTIDE SEQUENCE [LARGE SCALE GENOMIC DNA]</scope>
    <source>
        <strain evidence="2 3">CBS 625.97</strain>
    </source>
</reference>
<dbReference type="PANTHER" id="PTHR47785:SF6">
    <property type="entry name" value="ZN(II)2CYS6 TRANSCRIPTION FACTOR (EUROFUNG)"/>
    <property type="match status" value="1"/>
</dbReference>
<feature type="compositionally biased region" description="Polar residues" evidence="1">
    <location>
        <begin position="125"/>
        <end position="145"/>
    </location>
</feature>
<protein>
    <recommendedName>
        <fullName evidence="4">Transcription factor domain-containing protein</fullName>
    </recommendedName>
</protein>
<dbReference type="OrthoDB" id="6133115at2759"/>
<evidence type="ECO:0008006" key="4">
    <source>
        <dbReference type="Google" id="ProtNLM"/>
    </source>
</evidence>
<accession>A0A7D8YQB9</accession>
<keyword evidence="3" id="KW-1185">Reference proteome</keyword>
<name>A0A7D8YQB9_9HELO</name>
<comment type="caution">
    <text evidence="2">The sequence shown here is derived from an EMBL/GenBank/DDBJ whole genome shotgun (WGS) entry which is preliminary data.</text>
</comment>
<feature type="region of interest" description="Disordered" evidence="1">
    <location>
        <begin position="1"/>
        <end position="50"/>
    </location>
</feature>
<evidence type="ECO:0000313" key="2">
    <source>
        <dbReference type="EMBL" id="TVY57631.1"/>
    </source>
</evidence>
<dbReference type="EMBL" id="QGMG01000082">
    <property type="protein sequence ID" value="TVY57631.1"/>
    <property type="molecule type" value="Genomic_DNA"/>
</dbReference>
<dbReference type="PANTHER" id="PTHR47785">
    <property type="entry name" value="ZN(II)2CYS6 TRANSCRIPTION FACTOR (EUROFUNG)-RELATED-RELATED"/>
    <property type="match status" value="1"/>
</dbReference>
<feature type="region of interest" description="Disordered" evidence="1">
    <location>
        <begin position="100"/>
        <end position="150"/>
    </location>
</feature>
<organism evidence="2 3">
    <name type="scientific">Lachnellula cervina</name>
    <dbReference type="NCBI Taxonomy" id="1316786"/>
    <lineage>
        <taxon>Eukaryota</taxon>
        <taxon>Fungi</taxon>
        <taxon>Dikarya</taxon>
        <taxon>Ascomycota</taxon>
        <taxon>Pezizomycotina</taxon>
        <taxon>Leotiomycetes</taxon>
        <taxon>Helotiales</taxon>
        <taxon>Lachnaceae</taxon>
        <taxon>Lachnellula</taxon>
    </lineage>
</organism>